<dbReference type="GO" id="GO:0003677">
    <property type="term" value="F:DNA binding"/>
    <property type="evidence" value="ECO:0007669"/>
    <property type="project" value="UniProtKB-UniRule"/>
</dbReference>
<dbReference type="AlphaFoldDB" id="A0A940WNX8"/>
<dbReference type="PROSITE" id="PS51900">
    <property type="entry name" value="CB"/>
    <property type="match status" value="1"/>
</dbReference>
<evidence type="ECO:0000256" key="5">
    <source>
        <dbReference type="SAM" id="MobiDB-lite"/>
    </source>
</evidence>
<evidence type="ECO:0000313" key="8">
    <source>
        <dbReference type="EMBL" id="MBP2704481.1"/>
    </source>
</evidence>
<dbReference type="Gene3D" id="1.10.150.130">
    <property type="match status" value="1"/>
</dbReference>
<evidence type="ECO:0000256" key="3">
    <source>
        <dbReference type="ARBA" id="ARBA00023172"/>
    </source>
</evidence>
<dbReference type="Proteomes" id="UP000674234">
    <property type="component" value="Unassembled WGS sequence"/>
</dbReference>
<evidence type="ECO:0000256" key="2">
    <source>
        <dbReference type="ARBA" id="ARBA00023125"/>
    </source>
</evidence>
<evidence type="ECO:0000259" key="7">
    <source>
        <dbReference type="PROSITE" id="PS51900"/>
    </source>
</evidence>
<evidence type="ECO:0008006" key="10">
    <source>
        <dbReference type="Google" id="ProtNLM"/>
    </source>
</evidence>
<dbReference type="RefSeq" id="WP_210155786.1">
    <property type="nucleotide sequence ID" value="NZ_JAFCNB010000005.1"/>
</dbReference>
<dbReference type="GO" id="GO:0015074">
    <property type="term" value="P:DNA integration"/>
    <property type="evidence" value="ECO:0007669"/>
    <property type="project" value="UniProtKB-KW"/>
</dbReference>
<evidence type="ECO:0000256" key="4">
    <source>
        <dbReference type="PROSITE-ProRule" id="PRU01248"/>
    </source>
</evidence>
<evidence type="ECO:0000313" key="9">
    <source>
        <dbReference type="Proteomes" id="UP000674234"/>
    </source>
</evidence>
<dbReference type="Pfam" id="PF14659">
    <property type="entry name" value="Phage_int_SAM_3"/>
    <property type="match status" value="1"/>
</dbReference>
<feature type="domain" description="Core-binding (CB)" evidence="7">
    <location>
        <begin position="34"/>
        <end position="115"/>
    </location>
</feature>
<dbReference type="InterPro" id="IPR044068">
    <property type="entry name" value="CB"/>
</dbReference>
<dbReference type="Gene3D" id="1.10.443.10">
    <property type="entry name" value="Intergrase catalytic core"/>
    <property type="match status" value="1"/>
</dbReference>
<reference evidence="8" key="1">
    <citation type="submission" date="2021-02" db="EMBL/GenBank/DDBJ databases">
        <title>Draft genome sequence of Microbispora sp. RL4-1S isolated from rice leaves in Thailand.</title>
        <authorList>
            <person name="Muangham S."/>
            <person name="Duangmal K."/>
        </authorList>
    </citation>
    <scope>NUCLEOTIDE SEQUENCE</scope>
    <source>
        <strain evidence="8">RL4-1S</strain>
    </source>
</reference>
<keyword evidence="9" id="KW-1185">Reference proteome</keyword>
<organism evidence="8 9">
    <name type="scientific">Microbispora oryzae</name>
    <dbReference type="NCBI Taxonomy" id="2806554"/>
    <lineage>
        <taxon>Bacteria</taxon>
        <taxon>Bacillati</taxon>
        <taxon>Actinomycetota</taxon>
        <taxon>Actinomycetes</taxon>
        <taxon>Streptosporangiales</taxon>
        <taxon>Streptosporangiaceae</taxon>
        <taxon>Microbispora</taxon>
    </lineage>
</organism>
<feature type="region of interest" description="Disordered" evidence="5">
    <location>
        <begin position="507"/>
        <end position="540"/>
    </location>
</feature>
<proteinExistence type="predicted"/>
<dbReference type="PROSITE" id="PS51898">
    <property type="entry name" value="TYR_RECOMBINASE"/>
    <property type="match status" value="1"/>
</dbReference>
<feature type="domain" description="Tyr recombinase" evidence="6">
    <location>
        <begin position="144"/>
        <end position="451"/>
    </location>
</feature>
<name>A0A940WNX8_9ACTN</name>
<dbReference type="EMBL" id="JAFCNB010000005">
    <property type="protein sequence ID" value="MBP2704481.1"/>
    <property type="molecule type" value="Genomic_DNA"/>
</dbReference>
<evidence type="ECO:0000259" key="6">
    <source>
        <dbReference type="PROSITE" id="PS51898"/>
    </source>
</evidence>
<dbReference type="GO" id="GO:0006310">
    <property type="term" value="P:DNA recombination"/>
    <property type="evidence" value="ECO:0007669"/>
    <property type="project" value="UniProtKB-KW"/>
</dbReference>
<gene>
    <name evidence="8" type="ORF">JOL79_11710</name>
</gene>
<dbReference type="InterPro" id="IPR004107">
    <property type="entry name" value="Integrase_SAM-like_N"/>
</dbReference>
<dbReference type="InterPro" id="IPR011010">
    <property type="entry name" value="DNA_brk_join_enz"/>
</dbReference>
<dbReference type="InterPro" id="IPR002104">
    <property type="entry name" value="Integrase_catalytic"/>
</dbReference>
<dbReference type="SUPFAM" id="SSF56349">
    <property type="entry name" value="DNA breaking-rejoining enzymes"/>
    <property type="match status" value="2"/>
</dbReference>
<protein>
    <recommendedName>
        <fullName evidence="10">Integrase</fullName>
    </recommendedName>
</protein>
<dbReference type="InterPro" id="IPR010998">
    <property type="entry name" value="Integrase_recombinase_N"/>
</dbReference>
<comment type="caution">
    <text evidence="8">The sequence shown here is derived from an EMBL/GenBank/DDBJ whole genome shotgun (WGS) entry which is preliminary data.</text>
</comment>
<keyword evidence="3" id="KW-0233">DNA recombination</keyword>
<dbReference type="InterPro" id="IPR013762">
    <property type="entry name" value="Integrase-like_cat_sf"/>
</dbReference>
<evidence type="ECO:0000256" key="1">
    <source>
        <dbReference type="ARBA" id="ARBA00022908"/>
    </source>
</evidence>
<keyword evidence="2 4" id="KW-0238">DNA-binding</keyword>
<keyword evidence="1" id="KW-0229">DNA integration</keyword>
<sequence>MPGFVTKRAAEQYADDQEARIRDGRYIDPKAGQITVSEWVNLWFKGLDLEWSTMENYAYYLQRYALPAFGNRSLASIAPEEVESWERDIVRDLRKSKKTAGTARTVLGVALGAAVPSRIQLNPAARKRATGKKADRRVEKIMEKRREWATPLEVLLMAERIATLSGHQSDFVMTVFIGWTGARWSEAVGLRPPFLQKEHVDFDWKLYELDGYFYFGPPKDGSIRAADLPPFLRRLLDRHREDQAITRCTCLKDAEEPYCSGGEFLFLGPAGGHPRRSDFARRFFRPAADGWYPEEGGKAARPAMPVLADVTASWPGVPLVGAVPAAGEPYEVASGMRRRPVKLPVNSRSSRADLVAYAVAQGMPGEEARLLGRDQLLDRYVRPAAPEAVAAWMPVMKDLTPHGLRHSMETWMAEDGIAEALRDERMGHIGDGSMRSHYTHVSEGMRGKLVGALEERWERALAGRAELERAWAGRGLPARSSVPLLEELLVPYRENVTPITQALSARGLRRAPRARSTPILRPKTDIGRNGRGRSQAGNGL</sequence>
<accession>A0A940WNX8</accession>